<dbReference type="EMBL" id="CP120370">
    <property type="protein sequence ID" value="WEX79950.1"/>
    <property type="molecule type" value="Genomic_DNA"/>
</dbReference>
<evidence type="ECO:0000256" key="3">
    <source>
        <dbReference type="ARBA" id="ARBA00022448"/>
    </source>
</evidence>
<keyword evidence="7 16" id="KW-0479">Metal-binding</keyword>
<evidence type="ECO:0000256" key="7">
    <source>
        <dbReference type="ARBA" id="ARBA00022723"/>
    </source>
</evidence>
<keyword evidence="10 16" id="KW-0408">Iron</keyword>
<evidence type="ECO:0000256" key="1">
    <source>
        <dbReference type="ARBA" id="ARBA00004141"/>
    </source>
</evidence>
<evidence type="ECO:0000256" key="9">
    <source>
        <dbReference type="ARBA" id="ARBA00022989"/>
    </source>
</evidence>
<sequence>MMFARSILPLGLLALQGCVGVQSILDPSGAEAERISILSWLLIIFSTMVLVLVCVSTAVALFGNEGWRRRVSGERLVIGGGIVFPVVTLSILLIYGFFLVGLGGTTAAPDGRLRIEVVGERWWWQVTYIDETGRRVESANEIRLPVGQPVKVELTSADVIHSFWVPRLAGKLDMIPGRINTLTLEVAKAGTSRGQCAEYCGGAHALMSFYVIAMPEDEFSAWLAREAGNARTPTGEDQAQGQAVFLSSGCGGCHAVRGTEARGTIGPDLTHVGSRQSLAAATLENDVAAFARWIRDGQHVKPENLMPPFGIFTETELSQLSSYLDQLR</sequence>
<evidence type="ECO:0000256" key="6">
    <source>
        <dbReference type="ARBA" id="ARBA00022692"/>
    </source>
</evidence>
<organism evidence="20 21">
    <name type="scientific">Sinorhizobium numidicum</name>
    <dbReference type="NCBI Taxonomy" id="680248"/>
    <lineage>
        <taxon>Bacteria</taxon>
        <taxon>Pseudomonadati</taxon>
        <taxon>Pseudomonadota</taxon>
        <taxon>Alphaproteobacteria</taxon>
        <taxon>Hyphomicrobiales</taxon>
        <taxon>Rhizobiaceae</taxon>
        <taxon>Sinorhizobium/Ensifer group</taxon>
        <taxon>Sinorhizobium</taxon>
    </lineage>
</organism>
<dbReference type="PANTHER" id="PTHR22888:SF9">
    <property type="entry name" value="CYTOCHROME C OXIDASE SUBUNIT 2"/>
    <property type="match status" value="1"/>
</dbReference>
<name>A0ABY8CMS5_9HYPH</name>
<evidence type="ECO:0000313" key="21">
    <source>
        <dbReference type="Proteomes" id="UP001235547"/>
    </source>
</evidence>
<dbReference type="PROSITE" id="PS51257">
    <property type="entry name" value="PROKAR_LIPOPROTEIN"/>
    <property type="match status" value="1"/>
</dbReference>
<dbReference type="InterPro" id="IPR045187">
    <property type="entry name" value="CcO_II"/>
</dbReference>
<evidence type="ECO:0000256" key="17">
    <source>
        <dbReference type="SAM" id="Phobius"/>
    </source>
</evidence>
<feature type="domain" description="Cytochrome oxidase subunit II copper A binding" evidence="18">
    <location>
        <begin position="110"/>
        <end position="225"/>
    </location>
</feature>
<accession>A0ABY8CMS5</accession>
<feature type="transmembrane region" description="Helical" evidence="17">
    <location>
        <begin position="36"/>
        <end position="64"/>
    </location>
</feature>
<dbReference type="Gene3D" id="2.60.40.420">
    <property type="entry name" value="Cupredoxins - blue copper proteins"/>
    <property type="match status" value="1"/>
</dbReference>
<comment type="catalytic activity">
    <reaction evidence="15">
        <text>4 Fe(II)-[cytochrome c] + O2 + 8 H(+)(in) = 4 Fe(III)-[cytochrome c] + 2 H2O + 4 H(+)(out)</text>
        <dbReference type="Rhea" id="RHEA:11436"/>
        <dbReference type="Rhea" id="RHEA-COMP:10350"/>
        <dbReference type="Rhea" id="RHEA-COMP:14399"/>
        <dbReference type="ChEBI" id="CHEBI:15377"/>
        <dbReference type="ChEBI" id="CHEBI:15378"/>
        <dbReference type="ChEBI" id="CHEBI:15379"/>
        <dbReference type="ChEBI" id="CHEBI:29033"/>
        <dbReference type="ChEBI" id="CHEBI:29034"/>
        <dbReference type="EC" id="7.1.1.9"/>
    </reaction>
</comment>
<dbReference type="InterPro" id="IPR008972">
    <property type="entry name" value="Cupredoxin"/>
</dbReference>
<keyword evidence="8" id="KW-0249">Electron transport</keyword>
<comment type="subcellular location">
    <subcellularLocation>
        <location evidence="1">Membrane</location>
        <topology evidence="1">Multi-pass membrane protein</topology>
    </subcellularLocation>
</comment>
<feature type="transmembrane region" description="Helical" evidence="17">
    <location>
        <begin position="76"/>
        <end position="98"/>
    </location>
</feature>
<comment type="function">
    <text evidence="13">Subunits I and II form the functional core of the enzyme complex. Electrons originating in cytochrome c are transferred via heme a and Cu(A) to the binuclear center formed by heme a3 and Cu(B).</text>
</comment>
<keyword evidence="11" id="KW-0186">Copper</keyword>
<evidence type="ECO:0000256" key="12">
    <source>
        <dbReference type="ARBA" id="ARBA00023136"/>
    </source>
</evidence>
<evidence type="ECO:0000256" key="11">
    <source>
        <dbReference type="ARBA" id="ARBA00023008"/>
    </source>
</evidence>
<evidence type="ECO:0000259" key="18">
    <source>
        <dbReference type="PROSITE" id="PS50857"/>
    </source>
</evidence>
<gene>
    <name evidence="20" type="primary">coxB</name>
    <name evidence="20" type="ORF">PYH38_001331</name>
</gene>
<comment type="similarity">
    <text evidence="2">Belongs to the cytochrome c oxidase subunit 2 family.</text>
</comment>
<evidence type="ECO:0000256" key="16">
    <source>
        <dbReference type="PROSITE-ProRule" id="PRU00433"/>
    </source>
</evidence>
<dbReference type="SUPFAM" id="SSF49503">
    <property type="entry name" value="Cupredoxins"/>
    <property type="match status" value="1"/>
</dbReference>
<dbReference type="InterPro" id="IPR001505">
    <property type="entry name" value="Copper_CuA"/>
</dbReference>
<evidence type="ECO:0000313" key="20">
    <source>
        <dbReference type="EMBL" id="WEX79950.1"/>
    </source>
</evidence>
<dbReference type="PROSITE" id="PS51007">
    <property type="entry name" value="CYTC"/>
    <property type="match status" value="1"/>
</dbReference>
<dbReference type="InterPro" id="IPR009056">
    <property type="entry name" value="Cyt_c-like_dom"/>
</dbReference>
<reference evidence="20 21" key="1">
    <citation type="submission" date="2023-03" db="EMBL/GenBank/DDBJ databases">
        <authorList>
            <person name="Kaur S."/>
            <person name="Espinosa-Saiz D."/>
            <person name="Velazquez E."/>
            <person name="Menendez E."/>
            <person name="diCenzo G.C."/>
        </authorList>
    </citation>
    <scope>NUCLEOTIDE SEQUENCE [LARGE SCALE GENOMIC DNA]</scope>
    <source>
        <strain evidence="20 21">LMG 27395</strain>
    </source>
</reference>
<evidence type="ECO:0000259" key="19">
    <source>
        <dbReference type="PROSITE" id="PS51007"/>
    </source>
</evidence>
<dbReference type="Pfam" id="PF00034">
    <property type="entry name" value="Cytochrom_C"/>
    <property type="match status" value="1"/>
</dbReference>
<dbReference type="CDD" id="cd04213">
    <property type="entry name" value="CuRO_CcO_Caa3_II"/>
    <property type="match status" value="1"/>
</dbReference>
<evidence type="ECO:0000256" key="2">
    <source>
        <dbReference type="ARBA" id="ARBA00007866"/>
    </source>
</evidence>
<dbReference type="SUPFAM" id="SSF46626">
    <property type="entry name" value="Cytochrome c"/>
    <property type="match status" value="1"/>
</dbReference>
<keyword evidence="3" id="KW-0813">Transport</keyword>
<evidence type="ECO:0000256" key="5">
    <source>
        <dbReference type="ARBA" id="ARBA00022660"/>
    </source>
</evidence>
<dbReference type="InterPro" id="IPR034236">
    <property type="entry name" value="CuRO_CcO_Caa3_II"/>
</dbReference>
<dbReference type="InterPro" id="IPR014222">
    <property type="entry name" value="Cyt_c_oxidase_su2"/>
</dbReference>
<dbReference type="PROSITE" id="PS50857">
    <property type="entry name" value="COX2_CUA"/>
    <property type="match status" value="1"/>
</dbReference>
<evidence type="ECO:0000256" key="10">
    <source>
        <dbReference type="ARBA" id="ARBA00023004"/>
    </source>
</evidence>
<evidence type="ECO:0000256" key="8">
    <source>
        <dbReference type="ARBA" id="ARBA00022982"/>
    </source>
</evidence>
<dbReference type="PROSITE" id="PS00078">
    <property type="entry name" value="COX2"/>
    <property type="match status" value="1"/>
</dbReference>
<dbReference type="Proteomes" id="UP001235547">
    <property type="component" value="Chromosome 2"/>
</dbReference>
<evidence type="ECO:0000256" key="15">
    <source>
        <dbReference type="ARBA" id="ARBA00047816"/>
    </source>
</evidence>
<protein>
    <recommendedName>
        <fullName evidence="14">Cytochrome aa3 subunit 2</fullName>
    </recommendedName>
</protein>
<proteinExistence type="inferred from homology"/>
<keyword evidence="9 17" id="KW-1133">Transmembrane helix</keyword>
<dbReference type="PANTHER" id="PTHR22888">
    <property type="entry name" value="CYTOCHROME C OXIDASE, SUBUNIT II"/>
    <property type="match status" value="1"/>
</dbReference>
<keyword evidence="12 17" id="KW-0472">Membrane</keyword>
<dbReference type="Pfam" id="PF00116">
    <property type="entry name" value="COX2"/>
    <property type="match status" value="1"/>
</dbReference>
<feature type="domain" description="Cytochrome c" evidence="19">
    <location>
        <begin position="236"/>
        <end position="328"/>
    </location>
</feature>
<dbReference type="InterPro" id="IPR002429">
    <property type="entry name" value="CcO_II-like_C"/>
</dbReference>
<keyword evidence="4 16" id="KW-0349">Heme</keyword>
<dbReference type="RefSeq" id="WP_280730651.1">
    <property type="nucleotide sequence ID" value="NZ_CP120367.1"/>
</dbReference>
<evidence type="ECO:0000256" key="14">
    <source>
        <dbReference type="ARBA" id="ARBA00031399"/>
    </source>
</evidence>
<evidence type="ECO:0000256" key="4">
    <source>
        <dbReference type="ARBA" id="ARBA00022617"/>
    </source>
</evidence>
<evidence type="ECO:0000256" key="13">
    <source>
        <dbReference type="ARBA" id="ARBA00024688"/>
    </source>
</evidence>
<keyword evidence="6 17" id="KW-0812">Transmembrane</keyword>
<keyword evidence="5" id="KW-0679">Respiratory chain</keyword>
<keyword evidence="21" id="KW-1185">Reference proteome</keyword>
<dbReference type="NCBIfam" id="TIGR02866">
    <property type="entry name" value="CoxB"/>
    <property type="match status" value="1"/>
</dbReference>
<dbReference type="InterPro" id="IPR036909">
    <property type="entry name" value="Cyt_c-like_dom_sf"/>
</dbReference>